<comment type="caution">
    <text evidence="2">The sequence shown here is derived from an EMBL/GenBank/DDBJ whole genome shotgun (WGS) entry which is preliminary data.</text>
</comment>
<name>A0A7J4XM97_9BACE</name>
<sequence>MNKYTKGQRVHWQDPDNGKCSCNYTIISDMSAIYKEHQEEDSEDDIIITVVNDSSEVEVLLSEIKPITLKAKVLTYKQDHNTLTETNMNLEQITEHFFIANRKNESYGVEMEFILNVNGVFMREGWHNEQAFLQEETATRYEEYATSYFKWLLENDNFFPRYMELEIVRQTGTPEELKKLQARREQIEKKREAEEAKRKQKEEAERQQKEEQLRKEKEEKDRIRREGYGKDVKRFLDGLTISNTRFLEMLKRNHIKISSHVRNNIQNHLSEVCLDRVIGTTKGHNYSSVFKAIDLLKDKLQSHKINPT</sequence>
<dbReference type="RefSeq" id="WP_130058371.1">
    <property type="nucleotide sequence ID" value="NZ_RCXT01000003.1"/>
</dbReference>
<evidence type="ECO:0000256" key="1">
    <source>
        <dbReference type="SAM" id="MobiDB-lite"/>
    </source>
</evidence>
<gene>
    <name evidence="2" type="ORF">F3F73_06140</name>
</gene>
<reference evidence="2 3" key="1">
    <citation type="journal article" date="2019" name="Nat. Med.">
        <title>A library of human gut bacterial isolates paired with longitudinal multiomics data enables mechanistic microbiome research.</title>
        <authorList>
            <person name="Poyet M."/>
            <person name="Groussin M."/>
            <person name="Gibbons S.M."/>
            <person name="Avila-Pacheco J."/>
            <person name="Jiang X."/>
            <person name="Kearney S.M."/>
            <person name="Perrotta A.R."/>
            <person name="Berdy B."/>
            <person name="Zhao S."/>
            <person name="Lieberman T.D."/>
            <person name="Swanson P.K."/>
            <person name="Smith M."/>
            <person name="Roesemann S."/>
            <person name="Alexander J.E."/>
            <person name="Rich S.A."/>
            <person name="Livny J."/>
            <person name="Vlamakis H."/>
            <person name="Clish C."/>
            <person name="Bullock K."/>
            <person name="Deik A."/>
            <person name="Scott J."/>
            <person name="Pierce K.A."/>
            <person name="Xavier R.J."/>
            <person name="Alm E.J."/>
        </authorList>
    </citation>
    <scope>NUCLEOTIDE SEQUENCE [LARGE SCALE GENOMIC DNA]</scope>
    <source>
        <strain evidence="2 3">BIOML-A10</strain>
    </source>
</reference>
<accession>A0A7J4XM97</accession>
<evidence type="ECO:0000313" key="3">
    <source>
        <dbReference type="Proteomes" id="UP000422221"/>
    </source>
</evidence>
<protein>
    <submittedName>
        <fullName evidence="2">Uncharacterized protein</fullName>
    </submittedName>
</protein>
<proteinExistence type="predicted"/>
<evidence type="ECO:0000313" key="2">
    <source>
        <dbReference type="EMBL" id="KAA3767971.1"/>
    </source>
</evidence>
<organism evidence="2 3">
    <name type="scientific">Bacteroides salyersiae</name>
    <dbReference type="NCBI Taxonomy" id="291644"/>
    <lineage>
        <taxon>Bacteria</taxon>
        <taxon>Pseudomonadati</taxon>
        <taxon>Bacteroidota</taxon>
        <taxon>Bacteroidia</taxon>
        <taxon>Bacteroidales</taxon>
        <taxon>Bacteroidaceae</taxon>
        <taxon>Bacteroides</taxon>
    </lineage>
</organism>
<dbReference type="AlphaFoldDB" id="A0A7J4XM97"/>
<dbReference type="Proteomes" id="UP000422221">
    <property type="component" value="Unassembled WGS sequence"/>
</dbReference>
<dbReference type="EMBL" id="VWMK01000004">
    <property type="protein sequence ID" value="KAA3767971.1"/>
    <property type="molecule type" value="Genomic_DNA"/>
</dbReference>
<feature type="region of interest" description="Disordered" evidence="1">
    <location>
        <begin position="191"/>
        <end position="222"/>
    </location>
</feature>